<dbReference type="VEuPathDB" id="FungiDB:ATCC64974_89650"/>
<comment type="caution">
    <text evidence="1">The sequence shown here is derived from an EMBL/GenBank/DDBJ whole genome shotgun (WGS) entry which is preliminary data.</text>
</comment>
<dbReference type="VEuPathDB" id="FungiDB:M747DRAFT_295120"/>
<dbReference type="OrthoDB" id="2548233at2759"/>
<evidence type="ECO:0000313" key="2">
    <source>
        <dbReference type="Proteomes" id="UP000068243"/>
    </source>
</evidence>
<dbReference type="Gene3D" id="3.30.559.30">
    <property type="entry name" value="Nonribosomal peptide synthetase, condensation domain"/>
    <property type="match status" value="1"/>
</dbReference>
<dbReference type="Proteomes" id="UP000068243">
    <property type="component" value="Unassembled WGS sequence"/>
</dbReference>
<name>A0A100IJ47_ASPNG</name>
<evidence type="ECO:0000313" key="1">
    <source>
        <dbReference type="EMBL" id="GAQ42209.1"/>
    </source>
</evidence>
<dbReference type="PANTHER" id="PTHR42034">
    <property type="entry name" value="CHROMOSOME 7, WHOLE GENOME SHOTGUN SEQUENCE-RELATED"/>
    <property type="match status" value="1"/>
</dbReference>
<organism evidence="1 2">
    <name type="scientific">Aspergillus niger</name>
    <dbReference type="NCBI Taxonomy" id="5061"/>
    <lineage>
        <taxon>Eukaryota</taxon>
        <taxon>Fungi</taxon>
        <taxon>Dikarya</taxon>
        <taxon>Ascomycota</taxon>
        <taxon>Pezizomycotina</taxon>
        <taxon>Eurotiomycetes</taxon>
        <taxon>Eurotiomycetidae</taxon>
        <taxon>Eurotiales</taxon>
        <taxon>Aspergillaceae</taxon>
        <taxon>Aspergillus</taxon>
        <taxon>Aspergillus subgen. Circumdati</taxon>
    </lineage>
</organism>
<reference evidence="2" key="1">
    <citation type="journal article" date="2016" name="Genome Announc.">
        <title>Draft genome sequence of Aspergillus niger strain An76.</title>
        <authorList>
            <person name="Gong W."/>
            <person name="Cheng Z."/>
            <person name="Zhang H."/>
            <person name="Liu L."/>
            <person name="Gao P."/>
            <person name="Wang L."/>
        </authorList>
    </citation>
    <scope>NUCLEOTIDE SEQUENCE [LARGE SCALE GENOMIC DNA]</scope>
    <source>
        <strain evidence="2">An76</strain>
    </source>
</reference>
<dbReference type="Gene3D" id="3.30.559.10">
    <property type="entry name" value="Chloramphenicol acetyltransferase-like domain"/>
    <property type="match status" value="1"/>
</dbReference>
<gene>
    <name evidence="1" type="ORF">ABL_04870</name>
</gene>
<sequence length="466" mass="52675">MSWTQVSPNRYERPFDSIESFYRIVAAAGAPLNKEHYLITCTLQLQPPLPPTSAIEQAWKALRYVYPQLAAEPEADGNGSERFVYEAITSTTQLDAWAQETFHIDTNRTSNDLYEQLTPSPRVHLYYLPNTSEVVFRTPHWRIDGIGLHHMQSAFLQLLADGTIHPIDGTEPSRLCPAVDQAISDSNLPNTSTPLDEPAATAASNRELQPCLTQTDNGNLMLPTLPNVLPTNPRRILRHIDSATTTRLLEACSAHNITITAATHAALALTGLQFALHSENKPDYVGFNPLDLRRYLPEPWNGPAAAVSLYHTGLPFRMPLYSTQMEKHEEFLRLAREFTSLYRRNLAKEAPQNIFDFLPTYVGRVMQVLGAAPPDPLLAPAHPELSSMGRVNELLKSEVEGKERKVKVEEWWVAIEVINRLLLTQVWTFNGELVLSVHWNEAFYERSFVEGVFDRWREVLVEGMLE</sequence>
<accession>A0A100IJ47</accession>
<protein>
    <submittedName>
        <fullName evidence="1">Uncharacterized protein</fullName>
    </submittedName>
</protein>
<dbReference type="VEuPathDB" id="FungiDB:An11g03480"/>
<proteinExistence type="predicted"/>
<dbReference type="OMA" id="MSWTQVS"/>
<dbReference type="PANTHER" id="PTHR42034:SF1">
    <property type="entry name" value="CONDENSATION DOMAIN-CONTAINING PROTEIN"/>
    <property type="match status" value="1"/>
</dbReference>
<dbReference type="EMBL" id="BCMY01000007">
    <property type="protein sequence ID" value="GAQ42209.1"/>
    <property type="molecule type" value="Genomic_DNA"/>
</dbReference>
<dbReference type="VEuPathDB" id="FungiDB:ASPNIDRAFT2_1167646"/>
<dbReference type="SUPFAM" id="SSF52777">
    <property type="entry name" value="CoA-dependent acyltransferases"/>
    <property type="match status" value="1"/>
</dbReference>
<dbReference type="AlphaFoldDB" id="A0A100IJ47"/>
<dbReference type="InterPro" id="IPR023213">
    <property type="entry name" value="CAT-like_dom_sf"/>
</dbReference>